<evidence type="ECO:0000259" key="6">
    <source>
        <dbReference type="Pfam" id="PF04542"/>
    </source>
</evidence>
<dbReference type="GO" id="GO:0006352">
    <property type="term" value="P:DNA-templated transcription initiation"/>
    <property type="evidence" value="ECO:0007669"/>
    <property type="project" value="InterPro"/>
</dbReference>
<sequence>MIKLDPNVVLAAREGNRAALEEIARCAQRPVFNLAMRMLANRSDAEDATQEILVKIITHLGTVQDVGAAGGWALKVASRHLVRERRRGQLESMRLEFNDFAEDLADGAVSSNESGLSEPEFALAVNEVKIGCTLAMLVCLSRDLRIAYILGEIFELSDTEASSALEISAAAFRQRLRRARDKVTGFVSQTCGIAGAIGACHCERRVVPALKQGRIGCPEAKKLSAARAPVDINTLRRQVQSLEGSRRSAGLMRTNPDFSSGMGELVARVLDELREPGPQRPRAQH</sequence>
<dbReference type="Proteomes" id="UP000004318">
    <property type="component" value="Unassembled WGS sequence"/>
</dbReference>
<dbReference type="PANTHER" id="PTHR43133:SF8">
    <property type="entry name" value="RNA POLYMERASE SIGMA FACTOR HI_1459-RELATED"/>
    <property type="match status" value="1"/>
</dbReference>
<evidence type="ECO:0000313" key="7">
    <source>
        <dbReference type="EMBL" id="EAQ02474.1"/>
    </source>
</evidence>
<protein>
    <submittedName>
        <fullName evidence="7">RNA polymerase ECF-type sigma factor</fullName>
    </submittedName>
</protein>
<evidence type="ECO:0000256" key="3">
    <source>
        <dbReference type="ARBA" id="ARBA00023082"/>
    </source>
</evidence>
<evidence type="ECO:0000256" key="1">
    <source>
        <dbReference type="ARBA" id="ARBA00010641"/>
    </source>
</evidence>
<keyword evidence="4" id="KW-0238">DNA-binding</keyword>
<dbReference type="InterPro" id="IPR014284">
    <property type="entry name" value="RNA_pol_sigma-70_dom"/>
</dbReference>
<dbReference type="InterPro" id="IPR007627">
    <property type="entry name" value="RNA_pol_sigma70_r2"/>
</dbReference>
<comment type="caution">
    <text evidence="7">The sequence shown here is derived from an EMBL/GenBank/DDBJ whole genome shotgun (WGS) entry which is preliminary data.</text>
</comment>
<evidence type="ECO:0000313" key="8">
    <source>
        <dbReference type="Proteomes" id="UP000004318"/>
    </source>
</evidence>
<accession>A3TZJ3</accession>
<reference evidence="7 8" key="1">
    <citation type="journal article" date="2010" name="J. Bacteriol.">
        <title>Genome sequences of Oceanicola granulosus HTCC2516(T) and Oceanicola batsensis HTCC2597(TDelta).</title>
        <authorList>
            <person name="Thrash J.C."/>
            <person name="Cho J.C."/>
            <person name="Vergin K.L."/>
            <person name="Giovannoni S.J."/>
        </authorList>
    </citation>
    <scope>NUCLEOTIDE SEQUENCE [LARGE SCALE GENOMIC DNA]</scope>
    <source>
        <strain evidence="8">ATCC BAA-863 / DSM 15984 / KCTC 12145 / HTCC2597</strain>
    </source>
</reference>
<keyword evidence="3" id="KW-0731">Sigma factor</keyword>
<comment type="similarity">
    <text evidence="1">Belongs to the sigma-70 factor family. ECF subfamily.</text>
</comment>
<dbReference type="SUPFAM" id="SSF88946">
    <property type="entry name" value="Sigma2 domain of RNA polymerase sigma factors"/>
    <property type="match status" value="1"/>
</dbReference>
<dbReference type="OrthoDB" id="9780326at2"/>
<keyword evidence="2" id="KW-0805">Transcription regulation</keyword>
<dbReference type="InterPro" id="IPR039425">
    <property type="entry name" value="RNA_pol_sigma-70-like"/>
</dbReference>
<dbReference type="Pfam" id="PF04542">
    <property type="entry name" value="Sigma70_r2"/>
    <property type="match status" value="1"/>
</dbReference>
<dbReference type="SUPFAM" id="SSF88659">
    <property type="entry name" value="Sigma3 and sigma4 domains of RNA polymerase sigma factors"/>
    <property type="match status" value="1"/>
</dbReference>
<dbReference type="Gene3D" id="1.10.1740.10">
    <property type="match status" value="1"/>
</dbReference>
<dbReference type="InterPro" id="IPR013325">
    <property type="entry name" value="RNA_pol_sigma_r2"/>
</dbReference>
<dbReference type="InterPro" id="IPR013324">
    <property type="entry name" value="RNA_pol_sigma_r3/r4-like"/>
</dbReference>
<dbReference type="NCBIfam" id="TIGR02937">
    <property type="entry name" value="sigma70-ECF"/>
    <property type="match status" value="1"/>
</dbReference>
<dbReference type="AlphaFoldDB" id="A3TZJ3"/>
<dbReference type="GO" id="GO:0016987">
    <property type="term" value="F:sigma factor activity"/>
    <property type="evidence" value="ECO:0007669"/>
    <property type="project" value="UniProtKB-KW"/>
</dbReference>
<dbReference type="PANTHER" id="PTHR43133">
    <property type="entry name" value="RNA POLYMERASE ECF-TYPE SIGMA FACTO"/>
    <property type="match status" value="1"/>
</dbReference>
<keyword evidence="5" id="KW-0804">Transcription</keyword>
<gene>
    <name evidence="7" type="ORF">OB2597_17197</name>
</gene>
<dbReference type="STRING" id="252305.OB2597_17197"/>
<evidence type="ECO:0000256" key="5">
    <source>
        <dbReference type="ARBA" id="ARBA00023163"/>
    </source>
</evidence>
<proteinExistence type="inferred from homology"/>
<evidence type="ECO:0000256" key="2">
    <source>
        <dbReference type="ARBA" id="ARBA00023015"/>
    </source>
</evidence>
<keyword evidence="8" id="KW-1185">Reference proteome</keyword>
<dbReference type="HOGENOM" id="CLU_047691_0_0_5"/>
<dbReference type="GO" id="GO:0003677">
    <property type="term" value="F:DNA binding"/>
    <property type="evidence" value="ECO:0007669"/>
    <property type="project" value="UniProtKB-KW"/>
</dbReference>
<feature type="domain" description="RNA polymerase sigma-70 region 2" evidence="6">
    <location>
        <begin position="26"/>
        <end position="89"/>
    </location>
</feature>
<organism evidence="7 8">
    <name type="scientific">Pseudooceanicola batsensis (strain ATCC BAA-863 / DSM 15984 / KCTC 12145 / HTCC2597)</name>
    <name type="common">Oceanicola batsensis</name>
    <dbReference type="NCBI Taxonomy" id="252305"/>
    <lineage>
        <taxon>Bacteria</taxon>
        <taxon>Pseudomonadati</taxon>
        <taxon>Pseudomonadota</taxon>
        <taxon>Alphaproteobacteria</taxon>
        <taxon>Rhodobacterales</taxon>
        <taxon>Paracoccaceae</taxon>
        <taxon>Pseudooceanicola</taxon>
    </lineage>
</organism>
<dbReference type="RefSeq" id="WP_009803482.1">
    <property type="nucleotide sequence ID" value="NZ_AAMO01000007.1"/>
</dbReference>
<evidence type="ECO:0000256" key="4">
    <source>
        <dbReference type="ARBA" id="ARBA00023125"/>
    </source>
</evidence>
<dbReference type="EMBL" id="AAMO01000007">
    <property type="protein sequence ID" value="EAQ02474.1"/>
    <property type="molecule type" value="Genomic_DNA"/>
</dbReference>
<name>A3TZJ3_PSEBH</name>